<comment type="caution">
    <text evidence="1">The sequence shown here is derived from an EMBL/GenBank/DDBJ whole genome shotgun (WGS) entry which is preliminary data.</text>
</comment>
<evidence type="ECO:0000313" key="2">
    <source>
        <dbReference type="Proteomes" id="UP000462363"/>
    </source>
</evidence>
<dbReference type="RefSeq" id="WP_154323284.1">
    <property type="nucleotide sequence ID" value="NZ_CP045695.1"/>
</dbReference>
<dbReference type="Proteomes" id="UP000462363">
    <property type="component" value="Unassembled WGS sequence"/>
</dbReference>
<accession>A0A844F904</accession>
<dbReference type="EMBL" id="VUMB01000021">
    <property type="protein sequence ID" value="MSS40850.1"/>
    <property type="molecule type" value="Genomic_DNA"/>
</dbReference>
<evidence type="ECO:0000313" key="1">
    <source>
        <dbReference type="EMBL" id="MSS40850.1"/>
    </source>
</evidence>
<organism evidence="1 2">
    <name type="scientific">Clostridium scindens (strain JCM 10418 / VPI 12708)</name>
    <dbReference type="NCBI Taxonomy" id="29347"/>
    <lineage>
        <taxon>Bacteria</taxon>
        <taxon>Bacillati</taxon>
        <taxon>Bacillota</taxon>
        <taxon>Clostridia</taxon>
        <taxon>Lachnospirales</taxon>
        <taxon>Lachnospiraceae</taxon>
    </lineage>
</organism>
<proteinExistence type="predicted"/>
<reference evidence="1 2" key="1">
    <citation type="submission" date="2019-08" db="EMBL/GenBank/DDBJ databases">
        <title>In-depth cultivation of the pig gut microbiome towards novel bacterial diversity and tailored functional studies.</title>
        <authorList>
            <person name="Wylensek D."/>
            <person name="Hitch T.C.A."/>
            <person name="Clavel T."/>
        </authorList>
    </citation>
    <scope>NUCLEOTIDE SEQUENCE [LARGE SCALE GENOMIC DNA]</scope>
    <source>
        <strain evidence="1 2">BL-389-WT-3D</strain>
    </source>
</reference>
<protein>
    <submittedName>
        <fullName evidence="1">Uncharacterized protein</fullName>
    </submittedName>
</protein>
<name>A0A844F904_CLOSV</name>
<dbReference type="AlphaFoldDB" id="A0A844F904"/>
<sequence length="160" mass="17649">MKNKWVSTAYVIVIVVGLFLSSTKNLYASEDRPMIDGSYLTHDNESIGNDTKITRGEDLLTGYSKCVRLGPGKIYVGGTTFAAHVVDSVQIAVTVERAQEGDTAWGIYDGWQKESQNTDRVGSNRTLEVEGGYYYRVRCLHAANSDMSSSFTDGVYVEDP</sequence>
<gene>
    <name evidence="1" type="ORF">FYJ37_10950</name>
</gene>